<dbReference type="PRINTS" id="PR00092">
    <property type="entry name" value="TYROSINASE"/>
</dbReference>
<dbReference type="Gene3D" id="1.10.1280.10">
    <property type="entry name" value="Di-copper center containing domain from catechol oxidase"/>
    <property type="match status" value="1"/>
</dbReference>
<evidence type="ECO:0000256" key="1">
    <source>
        <dbReference type="ARBA" id="ARBA00009928"/>
    </source>
</evidence>
<dbReference type="InterPro" id="IPR003609">
    <property type="entry name" value="Pan_app"/>
</dbReference>
<reference evidence="9" key="1">
    <citation type="submission" date="2019-04" db="EMBL/GenBank/DDBJ databases">
        <authorList>
            <person name="Melise S."/>
            <person name="Noan J."/>
            <person name="Okalmin O."/>
        </authorList>
    </citation>
    <scope>NUCLEOTIDE SEQUENCE</scope>
    <source>
        <strain evidence="9">FN9</strain>
    </source>
</reference>
<name>A0A4U9FFS8_GIBZA</name>
<accession>A0A4U9FFS8</accession>
<evidence type="ECO:0000256" key="7">
    <source>
        <dbReference type="ARBA" id="ARBA00048881"/>
    </source>
</evidence>
<dbReference type="GO" id="GO:0042438">
    <property type="term" value="P:melanin biosynthetic process"/>
    <property type="evidence" value="ECO:0007669"/>
    <property type="project" value="UniProtKB-KW"/>
</dbReference>
<organism evidence="9">
    <name type="scientific">Gibberella zeae</name>
    <name type="common">Wheat head blight fungus</name>
    <name type="synonym">Fusarium graminearum</name>
    <dbReference type="NCBI Taxonomy" id="5518"/>
    <lineage>
        <taxon>Eukaryota</taxon>
        <taxon>Fungi</taxon>
        <taxon>Dikarya</taxon>
        <taxon>Ascomycota</taxon>
        <taxon>Pezizomycotina</taxon>
        <taxon>Sordariomycetes</taxon>
        <taxon>Hypocreomycetidae</taxon>
        <taxon>Hypocreales</taxon>
        <taxon>Nectriaceae</taxon>
        <taxon>Fusarium</taxon>
    </lineage>
</organism>
<dbReference type="PANTHER" id="PTHR11474:SF76">
    <property type="entry name" value="SHKT DOMAIN-CONTAINING PROTEIN"/>
    <property type="match status" value="1"/>
</dbReference>
<evidence type="ECO:0000256" key="3">
    <source>
        <dbReference type="ARBA" id="ARBA00022723"/>
    </source>
</evidence>
<evidence type="ECO:0000256" key="6">
    <source>
        <dbReference type="ARBA" id="ARBA00048233"/>
    </source>
</evidence>
<dbReference type="EMBL" id="CAAKMV010000111">
    <property type="protein sequence ID" value="VIO54970.1"/>
    <property type="molecule type" value="Genomic_DNA"/>
</dbReference>
<evidence type="ECO:0000256" key="2">
    <source>
        <dbReference type="ARBA" id="ARBA00011906"/>
    </source>
</evidence>
<dbReference type="SUPFAM" id="SSF48056">
    <property type="entry name" value="Di-copper centre-containing domain"/>
    <property type="match status" value="1"/>
</dbReference>
<sequence length="828" mass="92004">MSVPEAIKIPNWEDDILPLIQKPYWVAKNSEAAGRKWVREMLYWGNWDLSSYEDVRKRAPGIYNHLRSKSMPITRNPDHYWPEETLELFRLWANNGYMRNKQDTQSVQSLEPAIPEPLEPPISYRVRKDIMSMSREELVEYQSKLDDILHIQEVYLEGEKTKWQELGLLHAYWCLHYQEATFLWHRAYLRYVEELIDFPIPYWNGYAEEASVSSSKFAGIPPMFFEETYQHPQLGERKNPLLYAKALNGKSKNGTSDTVTRNEVLTEGPSNHGWEAKIKWFKMYHIQIAHALEQATYTTSESAQHFGIPWANIVDFIDNQPDTAYPFRCDFDGLFEQVHDNFHGWVGYDMADNTYTAFDPIFLSHHANMDRLAGIFMDSNPENQFTSRFPLQPFMDQGTKVSYDDPRRWMYTTIGDMAKDTRALGYMYGEPASPDYSTPKTAEEKGLYKPRASGGKAIALPLGLPEQGSVKDGPSARALAKSPKRQLVPYVVFTDVGCTISSYRIDVYTGSASSTEPDVAGNPDFIGQVTRLGMGRGTEGHEPPNTGRCRKPVATRVLPAEKFKHRLDSDSGVKIVVTDLETGNVVDEKEYSLMSGFIPKLKQSFEMGRHLVHSFVLTSVLGSLVRAGPCHPSTTSVVAVTTTTATTNSEVGDTTISVPFTTETSGAESTGTTDTTVAIETSIETSTVTDSQTQAISATAASDAAVTTTTDDAPTTTADDAPTTTAEASSTTGAPAPTCVNNFKNPVPEGASCGDEGFPRNSVSYVGNGPVGSMIDCYESCLTQANCQSFAMIENVFCELYSGSLGGTSNVDTSYKWYDIDCFCDTAT</sequence>
<comment type="catalytic activity">
    <reaction evidence="7">
        <text>L-tyrosine + O2 = L-dopaquinone + H2O</text>
        <dbReference type="Rhea" id="RHEA:18117"/>
        <dbReference type="ChEBI" id="CHEBI:15377"/>
        <dbReference type="ChEBI" id="CHEBI:15379"/>
        <dbReference type="ChEBI" id="CHEBI:57924"/>
        <dbReference type="ChEBI" id="CHEBI:58315"/>
        <dbReference type="EC" id="1.14.18.1"/>
    </reaction>
</comment>
<keyword evidence="4" id="KW-0186">Copper</keyword>
<evidence type="ECO:0000256" key="5">
    <source>
        <dbReference type="ARBA" id="ARBA00023101"/>
    </source>
</evidence>
<evidence type="ECO:0000313" key="9">
    <source>
        <dbReference type="EMBL" id="VIO54970.1"/>
    </source>
</evidence>
<dbReference type="EC" id="1.14.18.1" evidence="2"/>
<evidence type="ECO:0000259" key="8">
    <source>
        <dbReference type="PROSITE" id="PS50948"/>
    </source>
</evidence>
<dbReference type="AlphaFoldDB" id="A0A4U9FFS8"/>
<dbReference type="PROSITE" id="PS50948">
    <property type="entry name" value="PAN"/>
    <property type="match status" value="1"/>
</dbReference>
<dbReference type="Pfam" id="PF00264">
    <property type="entry name" value="Tyrosinase"/>
    <property type="match status" value="1"/>
</dbReference>
<feature type="domain" description="Apple" evidence="8">
    <location>
        <begin position="753"/>
        <end position="822"/>
    </location>
</feature>
<keyword evidence="3" id="KW-0479">Metal-binding</keyword>
<dbReference type="InterPro" id="IPR002227">
    <property type="entry name" value="Tyrosinase_Cu-bd"/>
</dbReference>
<comment type="catalytic activity">
    <reaction evidence="6">
        <text>2 L-dopa + O2 = 2 L-dopaquinone + 2 H2O</text>
        <dbReference type="Rhea" id="RHEA:34287"/>
        <dbReference type="ChEBI" id="CHEBI:15377"/>
        <dbReference type="ChEBI" id="CHEBI:15379"/>
        <dbReference type="ChEBI" id="CHEBI:57504"/>
        <dbReference type="ChEBI" id="CHEBI:57924"/>
        <dbReference type="EC" id="1.14.18.1"/>
    </reaction>
</comment>
<keyword evidence="5" id="KW-0470">Melanin biosynthesis</keyword>
<gene>
    <name evidence="9" type="ORF">FUG_LOCUS145157</name>
</gene>
<dbReference type="InterPro" id="IPR008922">
    <property type="entry name" value="Di-copper_centre_dom_sf"/>
</dbReference>
<evidence type="ECO:0000256" key="4">
    <source>
        <dbReference type="ARBA" id="ARBA00023008"/>
    </source>
</evidence>
<proteinExistence type="inferred from homology"/>
<dbReference type="PANTHER" id="PTHR11474">
    <property type="entry name" value="TYROSINASE FAMILY MEMBER"/>
    <property type="match status" value="1"/>
</dbReference>
<dbReference type="InterPro" id="IPR050316">
    <property type="entry name" value="Tyrosinase/Hemocyanin"/>
</dbReference>
<comment type="similarity">
    <text evidence="1">Belongs to the tyrosinase family.</text>
</comment>
<dbReference type="PROSITE" id="PS00498">
    <property type="entry name" value="TYROSINASE_2"/>
    <property type="match status" value="1"/>
</dbReference>
<dbReference type="GO" id="GO:0046872">
    <property type="term" value="F:metal ion binding"/>
    <property type="evidence" value="ECO:0007669"/>
    <property type="project" value="UniProtKB-KW"/>
</dbReference>
<protein>
    <recommendedName>
        <fullName evidence="2">tyrosinase</fullName>
        <ecNumber evidence="2">1.14.18.1</ecNumber>
    </recommendedName>
</protein>
<dbReference type="GO" id="GO:0004503">
    <property type="term" value="F:tyrosinase activity"/>
    <property type="evidence" value="ECO:0007669"/>
    <property type="project" value="UniProtKB-EC"/>
</dbReference>